<dbReference type="GO" id="GO:0015833">
    <property type="term" value="P:peptide transport"/>
    <property type="evidence" value="ECO:0007669"/>
    <property type="project" value="InterPro"/>
</dbReference>
<accession>A0A7W3PPF7</accession>
<dbReference type="Pfam" id="PF08352">
    <property type="entry name" value="oligo_HPY"/>
    <property type="match status" value="1"/>
</dbReference>
<dbReference type="SUPFAM" id="SSF52540">
    <property type="entry name" value="P-loop containing nucleoside triphosphate hydrolases"/>
    <property type="match status" value="1"/>
</dbReference>
<organism evidence="6 7">
    <name type="scientific">Alpinimonas psychrophila</name>
    <dbReference type="NCBI Taxonomy" id="748908"/>
    <lineage>
        <taxon>Bacteria</taxon>
        <taxon>Bacillati</taxon>
        <taxon>Actinomycetota</taxon>
        <taxon>Actinomycetes</taxon>
        <taxon>Micrococcales</taxon>
        <taxon>Microbacteriaceae</taxon>
        <taxon>Alpinimonas</taxon>
    </lineage>
</organism>
<evidence type="ECO:0000256" key="1">
    <source>
        <dbReference type="ARBA" id="ARBA00005417"/>
    </source>
</evidence>
<evidence type="ECO:0000313" key="7">
    <source>
        <dbReference type="Proteomes" id="UP000524237"/>
    </source>
</evidence>
<reference evidence="6 7" key="1">
    <citation type="submission" date="2020-07" db="EMBL/GenBank/DDBJ databases">
        <title>Sequencing the genomes of 1000 actinobacteria strains.</title>
        <authorList>
            <person name="Klenk H.-P."/>
        </authorList>
    </citation>
    <scope>NUCLEOTIDE SEQUENCE [LARGE SCALE GENOMIC DNA]</scope>
    <source>
        <strain evidence="6 7">DSM 23737</strain>
    </source>
</reference>
<dbReference type="RefSeq" id="WP_182484631.1">
    <property type="nucleotide sequence ID" value="NZ_JACGWU010000003.1"/>
</dbReference>
<dbReference type="InterPro" id="IPR050319">
    <property type="entry name" value="ABC_transp_ATP-bind"/>
</dbReference>
<dbReference type="GO" id="GO:0016887">
    <property type="term" value="F:ATP hydrolysis activity"/>
    <property type="evidence" value="ECO:0007669"/>
    <property type="project" value="InterPro"/>
</dbReference>
<dbReference type="GO" id="GO:0005524">
    <property type="term" value="F:ATP binding"/>
    <property type="evidence" value="ECO:0007669"/>
    <property type="project" value="UniProtKB-KW"/>
</dbReference>
<sequence>MMSSPIVVKHLTKTFRGTRSSGPVLALDAVNLIVEKGTCMAVVGESGSGKTTLGRIIVGLESADSGTVAVGGRLVSGRATRRERQRRSSQIQMVFQDPQSSLNRRLPVRVAIDEVLRIHSTLGAGPRAERCTELFEQVGLEARHLDALPSELSGGQRQRVAIARALAASPSVIVLDESVAALDVTVQAQILDLLTRLRQEQGLTYLFITHDLTVVQQIADNVVVMRKGAIVERGPTADVLGAPQHPYTQLLLECAPRPGWKPQRGVIRALRDESEKL</sequence>
<evidence type="ECO:0000313" key="6">
    <source>
        <dbReference type="EMBL" id="MBA8829188.1"/>
    </source>
</evidence>
<dbReference type="InterPro" id="IPR003439">
    <property type="entry name" value="ABC_transporter-like_ATP-bd"/>
</dbReference>
<keyword evidence="7" id="KW-1185">Reference proteome</keyword>
<gene>
    <name evidence="6" type="ORF">FB555_001291</name>
</gene>
<dbReference type="Pfam" id="PF00005">
    <property type="entry name" value="ABC_tran"/>
    <property type="match status" value="1"/>
</dbReference>
<keyword evidence="4 6" id="KW-0067">ATP-binding</keyword>
<evidence type="ECO:0000256" key="2">
    <source>
        <dbReference type="ARBA" id="ARBA00022448"/>
    </source>
</evidence>
<dbReference type="PROSITE" id="PS00211">
    <property type="entry name" value="ABC_TRANSPORTER_1"/>
    <property type="match status" value="1"/>
</dbReference>
<evidence type="ECO:0000256" key="3">
    <source>
        <dbReference type="ARBA" id="ARBA00022741"/>
    </source>
</evidence>
<dbReference type="PROSITE" id="PS50893">
    <property type="entry name" value="ABC_TRANSPORTER_2"/>
    <property type="match status" value="1"/>
</dbReference>
<dbReference type="InterPro" id="IPR013563">
    <property type="entry name" value="Oligopep_ABC_C"/>
</dbReference>
<proteinExistence type="inferred from homology"/>
<dbReference type="InterPro" id="IPR027417">
    <property type="entry name" value="P-loop_NTPase"/>
</dbReference>
<evidence type="ECO:0000259" key="5">
    <source>
        <dbReference type="PROSITE" id="PS50893"/>
    </source>
</evidence>
<dbReference type="Gene3D" id="3.40.50.300">
    <property type="entry name" value="P-loop containing nucleotide triphosphate hydrolases"/>
    <property type="match status" value="1"/>
</dbReference>
<dbReference type="SMART" id="SM00382">
    <property type="entry name" value="AAA"/>
    <property type="match status" value="1"/>
</dbReference>
<dbReference type="CDD" id="cd03257">
    <property type="entry name" value="ABC_NikE_OppD_transporters"/>
    <property type="match status" value="1"/>
</dbReference>
<dbReference type="InterPro" id="IPR003593">
    <property type="entry name" value="AAA+_ATPase"/>
</dbReference>
<feature type="domain" description="ABC transporter" evidence="5">
    <location>
        <begin position="6"/>
        <end position="252"/>
    </location>
</feature>
<dbReference type="EMBL" id="JACGWU010000003">
    <property type="protein sequence ID" value="MBA8829188.1"/>
    <property type="molecule type" value="Genomic_DNA"/>
</dbReference>
<dbReference type="Proteomes" id="UP000524237">
    <property type="component" value="Unassembled WGS sequence"/>
</dbReference>
<evidence type="ECO:0000256" key="4">
    <source>
        <dbReference type="ARBA" id="ARBA00022840"/>
    </source>
</evidence>
<comment type="caution">
    <text evidence="6">The sequence shown here is derived from an EMBL/GenBank/DDBJ whole genome shotgun (WGS) entry which is preliminary data.</text>
</comment>
<dbReference type="InterPro" id="IPR017871">
    <property type="entry name" value="ABC_transporter-like_CS"/>
</dbReference>
<dbReference type="AlphaFoldDB" id="A0A7W3PPF7"/>
<keyword evidence="3" id="KW-0547">Nucleotide-binding</keyword>
<comment type="similarity">
    <text evidence="1">Belongs to the ABC transporter superfamily.</text>
</comment>
<protein>
    <submittedName>
        <fullName evidence="6">Peptide/nickel transport system ATP-binding protein</fullName>
    </submittedName>
</protein>
<dbReference type="PANTHER" id="PTHR43776:SF7">
    <property type="entry name" value="D,D-DIPEPTIDE TRANSPORT ATP-BINDING PROTEIN DDPF-RELATED"/>
    <property type="match status" value="1"/>
</dbReference>
<dbReference type="GO" id="GO:0055085">
    <property type="term" value="P:transmembrane transport"/>
    <property type="evidence" value="ECO:0007669"/>
    <property type="project" value="UniProtKB-ARBA"/>
</dbReference>
<dbReference type="PANTHER" id="PTHR43776">
    <property type="entry name" value="TRANSPORT ATP-BINDING PROTEIN"/>
    <property type="match status" value="1"/>
</dbReference>
<keyword evidence="2" id="KW-0813">Transport</keyword>
<name>A0A7W3PPF7_9MICO</name>